<keyword evidence="3" id="KW-1185">Reference proteome</keyword>
<protein>
    <recommendedName>
        <fullName evidence="1">U-box domain-containing protein</fullName>
    </recommendedName>
</protein>
<accession>A0A067CS99</accession>
<dbReference type="GO" id="GO:0016567">
    <property type="term" value="P:protein ubiquitination"/>
    <property type="evidence" value="ECO:0007669"/>
    <property type="project" value="InterPro"/>
</dbReference>
<dbReference type="InterPro" id="IPR013083">
    <property type="entry name" value="Znf_RING/FYVE/PHD"/>
</dbReference>
<dbReference type="EMBL" id="KK583196">
    <property type="protein sequence ID" value="KDO32115.1"/>
    <property type="molecule type" value="Genomic_DNA"/>
</dbReference>
<dbReference type="InterPro" id="IPR052085">
    <property type="entry name" value="WD-SAM-U-box"/>
</dbReference>
<sequence>MTRHLDSFICPITHDVMVDPVVTVDGHSYERSAIAECQSRGMPGRPVTSPKTNLPLRSLQLIPNLAPKRSIEESPQRAAIVSWRFARCTGHVCDEMGCNKDELHC</sequence>
<dbReference type="PROSITE" id="PS51698">
    <property type="entry name" value="U_BOX"/>
    <property type="match status" value="1"/>
</dbReference>
<dbReference type="SUPFAM" id="SSF57850">
    <property type="entry name" value="RING/U-box"/>
    <property type="match status" value="1"/>
</dbReference>
<dbReference type="OrthoDB" id="424220at2759"/>
<name>A0A067CS99_SAPPC</name>
<dbReference type="CDD" id="cd16655">
    <property type="entry name" value="RING-Ubox_WDSUB1-like"/>
    <property type="match status" value="1"/>
</dbReference>
<gene>
    <name evidence="2" type="ORF">SPRG_03333</name>
</gene>
<dbReference type="InterPro" id="IPR003613">
    <property type="entry name" value="Ubox_domain"/>
</dbReference>
<reference evidence="2 3" key="1">
    <citation type="journal article" date="2013" name="PLoS Genet.">
        <title>Distinctive expansion of potential virulence genes in the genome of the oomycete fish pathogen Saprolegnia parasitica.</title>
        <authorList>
            <person name="Jiang R.H."/>
            <person name="de Bruijn I."/>
            <person name="Haas B.J."/>
            <person name="Belmonte R."/>
            <person name="Lobach L."/>
            <person name="Christie J."/>
            <person name="van den Ackerveken G."/>
            <person name="Bottin A."/>
            <person name="Bulone V."/>
            <person name="Diaz-Moreno S.M."/>
            <person name="Dumas B."/>
            <person name="Fan L."/>
            <person name="Gaulin E."/>
            <person name="Govers F."/>
            <person name="Grenville-Briggs L.J."/>
            <person name="Horner N.R."/>
            <person name="Levin J.Z."/>
            <person name="Mammella M."/>
            <person name="Meijer H.J."/>
            <person name="Morris P."/>
            <person name="Nusbaum C."/>
            <person name="Oome S."/>
            <person name="Phillips A.J."/>
            <person name="van Rooyen D."/>
            <person name="Rzeszutek E."/>
            <person name="Saraiva M."/>
            <person name="Secombes C.J."/>
            <person name="Seidl M.F."/>
            <person name="Snel B."/>
            <person name="Stassen J.H."/>
            <person name="Sykes S."/>
            <person name="Tripathy S."/>
            <person name="van den Berg H."/>
            <person name="Vega-Arreguin J.C."/>
            <person name="Wawra S."/>
            <person name="Young S.K."/>
            <person name="Zeng Q."/>
            <person name="Dieguez-Uribeondo J."/>
            <person name="Russ C."/>
            <person name="Tyler B.M."/>
            <person name="van West P."/>
        </authorList>
    </citation>
    <scope>NUCLEOTIDE SEQUENCE [LARGE SCALE GENOMIC DNA]</scope>
    <source>
        <strain evidence="2 3">CBS 223.65</strain>
    </source>
</reference>
<dbReference type="GO" id="GO:0004842">
    <property type="term" value="F:ubiquitin-protein transferase activity"/>
    <property type="evidence" value="ECO:0007669"/>
    <property type="project" value="InterPro"/>
</dbReference>
<feature type="domain" description="U-box" evidence="1">
    <location>
        <begin position="3"/>
        <end position="81"/>
    </location>
</feature>
<dbReference type="VEuPathDB" id="FungiDB:SPRG_03333"/>
<dbReference type="AlphaFoldDB" id="A0A067CS99"/>
<evidence type="ECO:0000313" key="2">
    <source>
        <dbReference type="EMBL" id="KDO32115.1"/>
    </source>
</evidence>
<dbReference type="PANTHER" id="PTHR46573">
    <property type="entry name" value="WD REPEAT, SAM AND U-BOX DOMAIN-CONTAINING PROTEIN 1"/>
    <property type="match status" value="1"/>
</dbReference>
<dbReference type="Gene3D" id="3.30.40.10">
    <property type="entry name" value="Zinc/RING finger domain, C3HC4 (zinc finger)"/>
    <property type="match status" value="1"/>
</dbReference>
<evidence type="ECO:0000259" key="1">
    <source>
        <dbReference type="PROSITE" id="PS51698"/>
    </source>
</evidence>
<evidence type="ECO:0000313" key="3">
    <source>
        <dbReference type="Proteomes" id="UP000030745"/>
    </source>
</evidence>
<proteinExistence type="predicted"/>
<dbReference type="OMA" id="WRFARCT"/>
<dbReference type="Proteomes" id="UP000030745">
    <property type="component" value="Unassembled WGS sequence"/>
</dbReference>
<dbReference type="Pfam" id="PF04564">
    <property type="entry name" value="U-box"/>
    <property type="match status" value="1"/>
</dbReference>
<dbReference type="GeneID" id="24125846"/>
<organism evidence="2 3">
    <name type="scientific">Saprolegnia parasitica (strain CBS 223.65)</name>
    <dbReference type="NCBI Taxonomy" id="695850"/>
    <lineage>
        <taxon>Eukaryota</taxon>
        <taxon>Sar</taxon>
        <taxon>Stramenopiles</taxon>
        <taxon>Oomycota</taxon>
        <taxon>Saprolegniomycetes</taxon>
        <taxon>Saprolegniales</taxon>
        <taxon>Saprolegniaceae</taxon>
        <taxon>Saprolegnia</taxon>
    </lineage>
</organism>
<dbReference type="SMART" id="SM00504">
    <property type="entry name" value="Ubox"/>
    <property type="match status" value="1"/>
</dbReference>
<dbReference type="PANTHER" id="PTHR46573:SF1">
    <property type="entry name" value="WD REPEAT, SAM AND U-BOX DOMAIN-CONTAINING PROTEIN 1"/>
    <property type="match status" value="1"/>
</dbReference>
<dbReference type="KEGG" id="spar:SPRG_03333"/>
<dbReference type="RefSeq" id="XP_012197300.1">
    <property type="nucleotide sequence ID" value="XM_012341910.1"/>
</dbReference>